<dbReference type="Proteomes" id="UP000612808">
    <property type="component" value="Unassembled WGS sequence"/>
</dbReference>
<evidence type="ECO:0000259" key="4">
    <source>
        <dbReference type="PROSITE" id="PS50949"/>
    </source>
</evidence>
<keyword evidence="1" id="KW-0805">Transcription regulation</keyword>
<keyword evidence="3" id="KW-0804">Transcription</keyword>
<dbReference type="InterPro" id="IPR028978">
    <property type="entry name" value="Chorismate_lyase_/UTRA_dom_sf"/>
</dbReference>
<evidence type="ECO:0000256" key="3">
    <source>
        <dbReference type="ARBA" id="ARBA00023163"/>
    </source>
</evidence>
<dbReference type="SMART" id="SM00866">
    <property type="entry name" value="UTRA"/>
    <property type="match status" value="1"/>
</dbReference>
<dbReference type="PANTHER" id="PTHR44846">
    <property type="entry name" value="MANNOSYL-D-GLYCERATE TRANSPORT/METABOLISM SYSTEM REPRESSOR MNGR-RELATED"/>
    <property type="match status" value="1"/>
</dbReference>
<protein>
    <submittedName>
        <fullName evidence="5">GntR family transcriptional regulator</fullName>
    </submittedName>
</protein>
<proteinExistence type="predicted"/>
<dbReference type="Pfam" id="PF00392">
    <property type="entry name" value="GntR"/>
    <property type="match status" value="1"/>
</dbReference>
<comment type="caution">
    <text evidence="5">The sequence shown here is derived from an EMBL/GenBank/DDBJ whole genome shotgun (WGS) entry which is preliminary data.</text>
</comment>
<organism evidence="5 6">
    <name type="scientific">Actinocatenispora rupis</name>
    <dbReference type="NCBI Taxonomy" id="519421"/>
    <lineage>
        <taxon>Bacteria</taxon>
        <taxon>Bacillati</taxon>
        <taxon>Actinomycetota</taxon>
        <taxon>Actinomycetes</taxon>
        <taxon>Micromonosporales</taxon>
        <taxon>Micromonosporaceae</taxon>
        <taxon>Actinocatenispora</taxon>
    </lineage>
</organism>
<dbReference type="InterPro" id="IPR036388">
    <property type="entry name" value="WH-like_DNA-bd_sf"/>
</dbReference>
<dbReference type="GO" id="GO:0003677">
    <property type="term" value="F:DNA binding"/>
    <property type="evidence" value="ECO:0007669"/>
    <property type="project" value="UniProtKB-KW"/>
</dbReference>
<evidence type="ECO:0000313" key="5">
    <source>
        <dbReference type="EMBL" id="GID10723.1"/>
    </source>
</evidence>
<dbReference type="CDD" id="cd07377">
    <property type="entry name" value="WHTH_GntR"/>
    <property type="match status" value="1"/>
</dbReference>
<dbReference type="Gene3D" id="3.40.1410.10">
    <property type="entry name" value="Chorismate lyase-like"/>
    <property type="match status" value="1"/>
</dbReference>
<dbReference type="InterPro" id="IPR000524">
    <property type="entry name" value="Tscrpt_reg_HTH_GntR"/>
</dbReference>
<dbReference type="EMBL" id="BOMB01000009">
    <property type="protein sequence ID" value="GID10723.1"/>
    <property type="molecule type" value="Genomic_DNA"/>
</dbReference>
<dbReference type="InterPro" id="IPR036390">
    <property type="entry name" value="WH_DNA-bd_sf"/>
</dbReference>
<dbReference type="PROSITE" id="PS50949">
    <property type="entry name" value="HTH_GNTR"/>
    <property type="match status" value="1"/>
</dbReference>
<dbReference type="PANTHER" id="PTHR44846:SF17">
    <property type="entry name" value="GNTR-FAMILY TRANSCRIPTIONAL REGULATOR"/>
    <property type="match status" value="1"/>
</dbReference>
<dbReference type="Pfam" id="PF07702">
    <property type="entry name" value="UTRA"/>
    <property type="match status" value="1"/>
</dbReference>
<dbReference type="InterPro" id="IPR011663">
    <property type="entry name" value="UTRA"/>
</dbReference>
<evidence type="ECO:0000256" key="1">
    <source>
        <dbReference type="ARBA" id="ARBA00023015"/>
    </source>
</evidence>
<accession>A0A8J3J7C0</accession>
<dbReference type="GO" id="GO:0003700">
    <property type="term" value="F:DNA-binding transcription factor activity"/>
    <property type="evidence" value="ECO:0007669"/>
    <property type="project" value="InterPro"/>
</dbReference>
<reference evidence="5" key="1">
    <citation type="submission" date="2021-01" db="EMBL/GenBank/DDBJ databases">
        <title>Whole genome shotgun sequence of Actinocatenispora rupis NBRC 107355.</title>
        <authorList>
            <person name="Komaki H."/>
            <person name="Tamura T."/>
        </authorList>
    </citation>
    <scope>NUCLEOTIDE SEQUENCE</scope>
    <source>
        <strain evidence="5">NBRC 107355</strain>
    </source>
</reference>
<evidence type="ECO:0000256" key="2">
    <source>
        <dbReference type="ARBA" id="ARBA00023125"/>
    </source>
</evidence>
<dbReference type="PRINTS" id="PR00035">
    <property type="entry name" value="HTHGNTR"/>
</dbReference>
<evidence type="ECO:0000313" key="6">
    <source>
        <dbReference type="Proteomes" id="UP000612808"/>
    </source>
</evidence>
<dbReference type="AlphaFoldDB" id="A0A8J3J7C0"/>
<gene>
    <name evidence="5" type="ORF">Aru02nite_16120</name>
</gene>
<keyword evidence="2" id="KW-0238">DNA-binding</keyword>
<name>A0A8J3J7C0_9ACTN</name>
<dbReference type="Gene3D" id="1.10.10.10">
    <property type="entry name" value="Winged helix-like DNA-binding domain superfamily/Winged helix DNA-binding domain"/>
    <property type="match status" value="1"/>
</dbReference>
<sequence length="232" mass="25095">METTPRADRARRIADVLRPQILAGAYETLPDERALAADFGASRNAVRDALAVLVAEGLLERRRGVGTVVVGERHRHPLSRLAGLAETLGGTVRNEVRLARPERAPAAVAARLGTDDTIHLERLRYLDDEPLSLDRTYLAGDVGRPLLAADLAGRDVFALIEETTGRPLGTADVTVRVTTADAHTATLLGVPEGAGLFAVERLSRLADGRPVDLEYLLVRGDRLTLHAVLDRR</sequence>
<dbReference type="RefSeq" id="WP_203656185.1">
    <property type="nucleotide sequence ID" value="NZ_BAAAZM010000003.1"/>
</dbReference>
<dbReference type="SUPFAM" id="SSF64288">
    <property type="entry name" value="Chorismate lyase-like"/>
    <property type="match status" value="1"/>
</dbReference>
<dbReference type="SMART" id="SM00345">
    <property type="entry name" value="HTH_GNTR"/>
    <property type="match status" value="1"/>
</dbReference>
<dbReference type="SUPFAM" id="SSF46785">
    <property type="entry name" value="Winged helix' DNA-binding domain"/>
    <property type="match status" value="1"/>
</dbReference>
<feature type="domain" description="HTH gntR-type" evidence="4">
    <location>
        <begin position="3"/>
        <end position="72"/>
    </location>
</feature>
<dbReference type="InterPro" id="IPR050679">
    <property type="entry name" value="Bact_HTH_transcr_reg"/>
</dbReference>
<dbReference type="GO" id="GO:0045892">
    <property type="term" value="P:negative regulation of DNA-templated transcription"/>
    <property type="evidence" value="ECO:0007669"/>
    <property type="project" value="TreeGrafter"/>
</dbReference>
<keyword evidence="6" id="KW-1185">Reference proteome</keyword>